<dbReference type="AlphaFoldDB" id="A0A0V0GK04"/>
<name>A0A0V0GK04_SOLCH</name>
<organism evidence="1">
    <name type="scientific">Solanum chacoense</name>
    <name type="common">Chaco potato</name>
    <dbReference type="NCBI Taxonomy" id="4108"/>
    <lineage>
        <taxon>Eukaryota</taxon>
        <taxon>Viridiplantae</taxon>
        <taxon>Streptophyta</taxon>
        <taxon>Embryophyta</taxon>
        <taxon>Tracheophyta</taxon>
        <taxon>Spermatophyta</taxon>
        <taxon>Magnoliopsida</taxon>
        <taxon>eudicotyledons</taxon>
        <taxon>Gunneridae</taxon>
        <taxon>Pentapetalae</taxon>
        <taxon>asterids</taxon>
        <taxon>lamiids</taxon>
        <taxon>Solanales</taxon>
        <taxon>Solanaceae</taxon>
        <taxon>Solanoideae</taxon>
        <taxon>Solaneae</taxon>
        <taxon>Solanum</taxon>
    </lineage>
</organism>
<feature type="non-terminal residue" evidence="1">
    <location>
        <position position="1"/>
    </location>
</feature>
<dbReference type="EMBL" id="GEDG01038389">
    <property type="protein sequence ID" value="JAP07616.1"/>
    <property type="molecule type" value="Transcribed_RNA"/>
</dbReference>
<accession>A0A0V0GK04</accession>
<sequence length="62" mass="7681">ERERERESKRYKERRVKEIEMIKRGYNTTQTLRYLENQIKAIVFSNLECPSIEGHFKFFLKI</sequence>
<proteinExistence type="predicted"/>
<protein>
    <submittedName>
        <fullName evidence="1">Putative ovule protein</fullName>
    </submittedName>
</protein>
<evidence type="ECO:0000313" key="1">
    <source>
        <dbReference type="EMBL" id="JAP07616.1"/>
    </source>
</evidence>
<reference evidence="1" key="1">
    <citation type="submission" date="2015-12" db="EMBL/GenBank/DDBJ databases">
        <title>Gene expression during late stages of embryo sac development: a critical building block for successful pollen-pistil interactions.</title>
        <authorList>
            <person name="Liu Y."/>
            <person name="Joly V."/>
            <person name="Sabar M."/>
            <person name="Matton D.P."/>
        </authorList>
    </citation>
    <scope>NUCLEOTIDE SEQUENCE</scope>
</reference>